<sequence>MLFAVVGQPVQRAGRVRLAWARVVLDQWTGQPPVPGGQLVQRGRKPAVAADPVPVVVIQVAGGGRLKERFGPKGAVARAAGVHRGPQQRASRRSGLLVAAQ</sequence>
<feature type="region of interest" description="Disordered" evidence="1">
    <location>
        <begin position="77"/>
        <end position="101"/>
    </location>
</feature>
<proteinExistence type="predicted"/>
<dbReference type="EMBL" id="VSFG01000002">
    <property type="protein sequence ID" value="TYB46363.1"/>
    <property type="molecule type" value="Genomic_DNA"/>
</dbReference>
<name>A0A5D0NP80_9ACTN</name>
<dbReference type="Proteomes" id="UP000323380">
    <property type="component" value="Unassembled WGS sequence"/>
</dbReference>
<dbReference type="AlphaFoldDB" id="A0A5D0NP80"/>
<evidence type="ECO:0000256" key="1">
    <source>
        <dbReference type="SAM" id="MobiDB-lite"/>
    </source>
</evidence>
<gene>
    <name evidence="2" type="ORF">FXF69_13940</name>
</gene>
<accession>A0A5D0NP80</accession>
<protein>
    <submittedName>
        <fullName evidence="2">Uncharacterized protein</fullName>
    </submittedName>
</protein>
<organism evidence="2 3">
    <name type="scientific">Actinomadura chibensis</name>
    <dbReference type="NCBI Taxonomy" id="392828"/>
    <lineage>
        <taxon>Bacteria</taxon>
        <taxon>Bacillati</taxon>
        <taxon>Actinomycetota</taxon>
        <taxon>Actinomycetes</taxon>
        <taxon>Streptosporangiales</taxon>
        <taxon>Thermomonosporaceae</taxon>
        <taxon>Actinomadura</taxon>
    </lineage>
</organism>
<comment type="caution">
    <text evidence="2">The sequence shown here is derived from an EMBL/GenBank/DDBJ whole genome shotgun (WGS) entry which is preliminary data.</text>
</comment>
<evidence type="ECO:0000313" key="2">
    <source>
        <dbReference type="EMBL" id="TYB46363.1"/>
    </source>
</evidence>
<dbReference type="RefSeq" id="WP_067892201.1">
    <property type="nucleotide sequence ID" value="NZ_VSFG01000002.1"/>
</dbReference>
<evidence type="ECO:0000313" key="3">
    <source>
        <dbReference type="Proteomes" id="UP000323380"/>
    </source>
</evidence>
<reference evidence="2 3" key="1">
    <citation type="submission" date="2019-08" db="EMBL/GenBank/DDBJ databases">
        <title>Actinomadura sp. nov. CYP1-5 isolated from mountain soil.</title>
        <authorList>
            <person name="Songsumanus A."/>
            <person name="Kuncharoen N."/>
            <person name="Kudo T."/>
            <person name="Yuki M."/>
            <person name="Igarashi Y."/>
            <person name="Tanasupawat S."/>
        </authorList>
    </citation>
    <scope>NUCLEOTIDE SEQUENCE [LARGE SCALE GENOMIC DNA]</scope>
    <source>
        <strain evidence="2 3">JCM 14158</strain>
    </source>
</reference>
<keyword evidence="3" id="KW-1185">Reference proteome</keyword>